<feature type="compositionally biased region" description="Basic and acidic residues" evidence="1">
    <location>
        <begin position="1"/>
        <end position="16"/>
    </location>
</feature>
<proteinExistence type="predicted"/>
<protein>
    <submittedName>
        <fullName evidence="3">Uncharacterized protein</fullName>
    </submittedName>
</protein>
<feature type="region of interest" description="Disordered" evidence="1">
    <location>
        <begin position="1"/>
        <end position="32"/>
    </location>
</feature>
<organism evidence="3 4">
    <name type="scientific">Phycicoccus duodecadis</name>
    <dbReference type="NCBI Taxonomy" id="173053"/>
    <lineage>
        <taxon>Bacteria</taxon>
        <taxon>Bacillati</taxon>
        <taxon>Actinomycetota</taxon>
        <taxon>Actinomycetes</taxon>
        <taxon>Micrococcales</taxon>
        <taxon>Intrasporangiaceae</taxon>
        <taxon>Phycicoccus</taxon>
    </lineage>
</organism>
<keyword evidence="2" id="KW-0472">Membrane</keyword>
<keyword evidence="4" id="KW-1185">Reference proteome</keyword>
<keyword evidence="2" id="KW-1133">Transmembrane helix</keyword>
<evidence type="ECO:0000313" key="4">
    <source>
        <dbReference type="Proteomes" id="UP000233781"/>
    </source>
</evidence>
<evidence type="ECO:0000256" key="2">
    <source>
        <dbReference type="SAM" id="Phobius"/>
    </source>
</evidence>
<gene>
    <name evidence="3" type="ORF">ATL31_2800</name>
</gene>
<evidence type="ECO:0000313" key="3">
    <source>
        <dbReference type="EMBL" id="PKW27949.1"/>
    </source>
</evidence>
<evidence type="ECO:0000256" key="1">
    <source>
        <dbReference type="SAM" id="MobiDB-lite"/>
    </source>
</evidence>
<keyword evidence="2" id="KW-0812">Transmembrane</keyword>
<feature type="transmembrane region" description="Helical" evidence="2">
    <location>
        <begin position="109"/>
        <end position="129"/>
    </location>
</feature>
<dbReference type="Proteomes" id="UP000233781">
    <property type="component" value="Unassembled WGS sequence"/>
</dbReference>
<dbReference type="RefSeq" id="WP_101396297.1">
    <property type="nucleotide sequence ID" value="NZ_PJNE01000001.1"/>
</dbReference>
<reference evidence="3 4" key="1">
    <citation type="submission" date="2017-12" db="EMBL/GenBank/DDBJ databases">
        <title>Sequencing the genomes of 1000 Actinobacteria strains.</title>
        <authorList>
            <person name="Klenk H.-P."/>
        </authorList>
    </citation>
    <scope>NUCLEOTIDE SEQUENCE [LARGE SCALE GENOMIC DNA]</scope>
    <source>
        <strain evidence="3 4">DSM 12806</strain>
    </source>
</reference>
<accession>A0A2N3YMA9</accession>
<name>A0A2N3YMA9_9MICO</name>
<dbReference type="EMBL" id="PJNE01000001">
    <property type="protein sequence ID" value="PKW27949.1"/>
    <property type="molecule type" value="Genomic_DNA"/>
</dbReference>
<dbReference type="AlphaFoldDB" id="A0A2N3YMA9"/>
<sequence>MNHPHDDSDPIEHDPTGMRALLGSLPDPGPMPDGLVRRIEAALADEARLATGWAAPECPPELRADEEGHRSTVVALPGAVRTAGAAAGGGPGVDAGAGRVVPFRRRGSLRLLGAAAAAVVLLGAGGLVLGTTRPGGLPAALGFADTAGGGQAGSAAVERSEDASGLTAASTLVVGSDALRVQVVGGGLVLSSADLAAVATELPSSVPTVRSDAAPPGVAPAAGGLATATPAGGRACASALGIPRGDRVLLASATVDGEPAVLVLATSASGARTAWAVRPGCSATAPQVLAGPVPAG</sequence>
<dbReference type="OrthoDB" id="4861979at2"/>
<comment type="caution">
    <text evidence="3">The sequence shown here is derived from an EMBL/GenBank/DDBJ whole genome shotgun (WGS) entry which is preliminary data.</text>
</comment>